<dbReference type="Ensembl" id="ENSNBRT00000002580.1">
    <property type="protein sequence ID" value="ENSNBRP00000002487.1"/>
    <property type="gene ID" value="ENSNBRG00000001995.1"/>
</dbReference>
<dbReference type="AlphaFoldDB" id="A0A3Q4GHF6"/>
<protein>
    <submittedName>
        <fullName evidence="2">Uncharacterized protein</fullName>
    </submittedName>
</protein>
<name>A0A3Q4GHF6_NEOBR</name>
<evidence type="ECO:0000313" key="2">
    <source>
        <dbReference type="Ensembl" id="ENSNBRP00000002487.1"/>
    </source>
</evidence>
<keyword evidence="3" id="KW-1185">Reference proteome</keyword>
<sequence length="81" mass="9659">MQQCHGSEMERKEERESRGETERCREEDKDGPVYPLACWAIYPPRLFLVRDITCTDVYFLFNIIELNSICLMELKLQTQNK</sequence>
<feature type="compositionally biased region" description="Basic and acidic residues" evidence="1">
    <location>
        <begin position="7"/>
        <end position="30"/>
    </location>
</feature>
<feature type="region of interest" description="Disordered" evidence="1">
    <location>
        <begin position="1"/>
        <end position="30"/>
    </location>
</feature>
<evidence type="ECO:0000313" key="3">
    <source>
        <dbReference type="Proteomes" id="UP000261580"/>
    </source>
</evidence>
<reference evidence="2" key="1">
    <citation type="submission" date="2025-08" db="UniProtKB">
        <authorList>
            <consortium name="Ensembl"/>
        </authorList>
    </citation>
    <scope>IDENTIFICATION</scope>
</reference>
<reference evidence="2" key="2">
    <citation type="submission" date="2025-09" db="UniProtKB">
        <authorList>
            <consortium name="Ensembl"/>
        </authorList>
    </citation>
    <scope>IDENTIFICATION</scope>
</reference>
<evidence type="ECO:0000256" key="1">
    <source>
        <dbReference type="SAM" id="MobiDB-lite"/>
    </source>
</evidence>
<accession>A0A3Q4GHF6</accession>
<dbReference type="Proteomes" id="UP000261580">
    <property type="component" value="Unassembled WGS sequence"/>
</dbReference>
<proteinExistence type="predicted"/>
<organism evidence="2 3">
    <name type="scientific">Neolamprologus brichardi</name>
    <name type="common">Fairy cichlid</name>
    <name type="synonym">Lamprologus brichardi</name>
    <dbReference type="NCBI Taxonomy" id="32507"/>
    <lineage>
        <taxon>Eukaryota</taxon>
        <taxon>Metazoa</taxon>
        <taxon>Chordata</taxon>
        <taxon>Craniata</taxon>
        <taxon>Vertebrata</taxon>
        <taxon>Euteleostomi</taxon>
        <taxon>Actinopterygii</taxon>
        <taxon>Neopterygii</taxon>
        <taxon>Teleostei</taxon>
        <taxon>Neoteleostei</taxon>
        <taxon>Acanthomorphata</taxon>
        <taxon>Ovalentaria</taxon>
        <taxon>Cichlomorphae</taxon>
        <taxon>Cichliformes</taxon>
        <taxon>Cichlidae</taxon>
        <taxon>African cichlids</taxon>
        <taxon>Pseudocrenilabrinae</taxon>
        <taxon>Lamprologini</taxon>
        <taxon>Neolamprologus</taxon>
    </lineage>
</organism>